<name>A0A2P2IUL6_RHIMU</name>
<protein>
    <submittedName>
        <fullName evidence="1">Uncharacterized protein</fullName>
    </submittedName>
</protein>
<organism evidence="1">
    <name type="scientific">Rhizophora mucronata</name>
    <name type="common">Asiatic mangrove</name>
    <dbReference type="NCBI Taxonomy" id="61149"/>
    <lineage>
        <taxon>Eukaryota</taxon>
        <taxon>Viridiplantae</taxon>
        <taxon>Streptophyta</taxon>
        <taxon>Embryophyta</taxon>
        <taxon>Tracheophyta</taxon>
        <taxon>Spermatophyta</taxon>
        <taxon>Magnoliopsida</taxon>
        <taxon>eudicotyledons</taxon>
        <taxon>Gunneridae</taxon>
        <taxon>Pentapetalae</taxon>
        <taxon>rosids</taxon>
        <taxon>fabids</taxon>
        <taxon>Malpighiales</taxon>
        <taxon>Rhizophoraceae</taxon>
        <taxon>Rhizophora</taxon>
    </lineage>
</organism>
<sequence>MLVIHEQGISAEVSINIVPN</sequence>
<proteinExistence type="predicted"/>
<dbReference type="EMBL" id="GGEC01004436">
    <property type="protein sequence ID" value="MBW84919.1"/>
    <property type="molecule type" value="Transcribed_RNA"/>
</dbReference>
<accession>A0A2P2IUL6</accession>
<reference evidence="1" key="1">
    <citation type="submission" date="2018-02" db="EMBL/GenBank/DDBJ databases">
        <title>Rhizophora mucronata_Transcriptome.</title>
        <authorList>
            <person name="Meera S.P."/>
            <person name="Sreeshan A."/>
            <person name="Augustine A."/>
        </authorList>
    </citation>
    <scope>NUCLEOTIDE SEQUENCE</scope>
    <source>
        <tissue evidence="1">Leaf</tissue>
    </source>
</reference>
<dbReference type="AlphaFoldDB" id="A0A2P2IUL6"/>
<evidence type="ECO:0000313" key="1">
    <source>
        <dbReference type="EMBL" id="MBW84919.1"/>
    </source>
</evidence>